<keyword evidence="11" id="KW-1185">Reference proteome</keyword>
<evidence type="ECO:0000259" key="9">
    <source>
        <dbReference type="Pfam" id="PF13515"/>
    </source>
</evidence>
<evidence type="ECO:0000256" key="3">
    <source>
        <dbReference type="ARBA" id="ARBA00022692"/>
    </source>
</evidence>
<dbReference type="PANTHER" id="PTHR30509:SF9">
    <property type="entry name" value="MULTIDRUG RESISTANCE PROTEIN MDTO"/>
    <property type="match status" value="1"/>
</dbReference>
<evidence type="ECO:0000256" key="7">
    <source>
        <dbReference type="SAM" id="MobiDB-lite"/>
    </source>
</evidence>
<evidence type="ECO:0000256" key="2">
    <source>
        <dbReference type="ARBA" id="ARBA00022475"/>
    </source>
</evidence>
<evidence type="ECO:0000256" key="6">
    <source>
        <dbReference type="ARBA" id="ARBA00043993"/>
    </source>
</evidence>
<feature type="transmembrane region" description="Helical" evidence="8">
    <location>
        <begin position="198"/>
        <end position="216"/>
    </location>
</feature>
<feature type="non-terminal residue" evidence="10">
    <location>
        <position position="1"/>
    </location>
</feature>
<feature type="compositionally biased region" description="Pro residues" evidence="7">
    <location>
        <begin position="383"/>
        <end position="392"/>
    </location>
</feature>
<comment type="caution">
    <text evidence="10">The sequence shown here is derived from an EMBL/GenBank/DDBJ whole genome shotgun (WGS) entry which is preliminary data.</text>
</comment>
<keyword evidence="2" id="KW-1003">Cell membrane</keyword>
<protein>
    <submittedName>
        <fullName evidence="10">FUSC family protein</fullName>
    </submittedName>
</protein>
<name>A0ABX0ZVX2_9ACTN</name>
<keyword evidence="4 8" id="KW-1133">Transmembrane helix</keyword>
<organism evidence="10 11">
    <name type="scientific">Actinacidiphila epipremni</name>
    <dbReference type="NCBI Taxonomy" id="2053013"/>
    <lineage>
        <taxon>Bacteria</taxon>
        <taxon>Bacillati</taxon>
        <taxon>Actinomycetota</taxon>
        <taxon>Actinomycetes</taxon>
        <taxon>Kitasatosporales</taxon>
        <taxon>Streptomycetaceae</taxon>
        <taxon>Actinacidiphila</taxon>
    </lineage>
</organism>
<accession>A0ABX0ZVX2</accession>
<reference evidence="10 11" key="1">
    <citation type="submission" date="2020-03" db="EMBL/GenBank/DDBJ databases">
        <title>WGS of actinomycetes isolated from Thailand.</title>
        <authorList>
            <person name="Thawai C."/>
        </authorList>
    </citation>
    <scope>NUCLEOTIDE SEQUENCE [LARGE SCALE GENOMIC DNA]</scope>
    <source>
        <strain evidence="10 11">PRB2-1</strain>
    </source>
</reference>
<feature type="region of interest" description="Disordered" evidence="7">
    <location>
        <begin position="43"/>
        <end position="69"/>
    </location>
</feature>
<keyword evidence="3 8" id="KW-0812">Transmembrane</keyword>
<evidence type="ECO:0000313" key="10">
    <source>
        <dbReference type="EMBL" id="NJP48183.1"/>
    </source>
</evidence>
<dbReference type="PANTHER" id="PTHR30509">
    <property type="entry name" value="P-HYDROXYBENZOIC ACID EFFLUX PUMP SUBUNIT-RELATED"/>
    <property type="match status" value="1"/>
</dbReference>
<feature type="region of interest" description="Disordered" evidence="7">
    <location>
        <begin position="1"/>
        <end position="24"/>
    </location>
</feature>
<feature type="transmembrane region" description="Helical" evidence="8">
    <location>
        <begin position="134"/>
        <end position="156"/>
    </location>
</feature>
<feature type="domain" description="Integral membrane bound transporter" evidence="9">
    <location>
        <begin position="82"/>
        <end position="208"/>
    </location>
</feature>
<dbReference type="Pfam" id="PF13515">
    <property type="entry name" value="FUSC_2"/>
    <property type="match status" value="1"/>
</dbReference>
<feature type="transmembrane region" description="Helical" evidence="8">
    <location>
        <begin position="163"/>
        <end position="182"/>
    </location>
</feature>
<evidence type="ECO:0000256" key="4">
    <source>
        <dbReference type="ARBA" id="ARBA00022989"/>
    </source>
</evidence>
<evidence type="ECO:0000313" key="11">
    <source>
        <dbReference type="Proteomes" id="UP000734511"/>
    </source>
</evidence>
<feature type="region of interest" description="Disordered" evidence="7">
    <location>
        <begin position="363"/>
        <end position="392"/>
    </location>
</feature>
<dbReference type="Proteomes" id="UP000734511">
    <property type="component" value="Unassembled WGS sequence"/>
</dbReference>
<sequence>PADSATAPPTAATRSPAPDTAPPSAVLTRALDDLTAAAAAVRRVRAREVPTPEAPRAARSARKGPQPQTRLTAQLAAAMGAAFAAGHLLFPHHWTWTVITAFVVCSAARSRGDVVHRSGLRIGGAFAGAVTGTLAAHLVAGSPPLGVAVIFCYLFVGLWLRDVNYAVWAFCVTSLLAVMYSLNGEHDTAALLLQRPEGILLGSACGILAAYFVLPLRTETVMRGRAARALQVVQDLLAALREPTPDPAALRELARAADLAAGDLATAASSARAHRALIHRHRRTAAPHAADWADTLALCVREARALAALPPADLAAARAPLGLTARNVAQVRRRLGHRPDAQPPRPVAAPALLRPLNDALATLYDQLPAPPAPPQAPQGLHPDPAPAPTAAP</sequence>
<comment type="similarity">
    <text evidence="6">Belongs to the YccS/YhfK family.</text>
</comment>
<keyword evidence="5 8" id="KW-0472">Membrane</keyword>
<comment type="subcellular location">
    <subcellularLocation>
        <location evidence="1">Cell membrane</location>
        <topology evidence="1">Multi-pass membrane protein</topology>
    </subcellularLocation>
</comment>
<gene>
    <name evidence="10" type="ORF">HCN08_32995</name>
</gene>
<proteinExistence type="inferred from homology"/>
<dbReference type="RefSeq" id="WP_167987004.1">
    <property type="nucleotide sequence ID" value="NZ_JAATEJ010000041.1"/>
</dbReference>
<evidence type="ECO:0000256" key="8">
    <source>
        <dbReference type="SAM" id="Phobius"/>
    </source>
</evidence>
<dbReference type="EMBL" id="JAATEJ010000041">
    <property type="protein sequence ID" value="NJP48183.1"/>
    <property type="molecule type" value="Genomic_DNA"/>
</dbReference>
<dbReference type="InterPro" id="IPR049453">
    <property type="entry name" value="Memb_transporter_dom"/>
</dbReference>
<evidence type="ECO:0000256" key="1">
    <source>
        <dbReference type="ARBA" id="ARBA00004651"/>
    </source>
</evidence>
<evidence type="ECO:0000256" key="5">
    <source>
        <dbReference type="ARBA" id="ARBA00023136"/>
    </source>
</evidence>